<accession>A0ABN7VRR9</accession>
<dbReference type="Proteomes" id="UP000789901">
    <property type="component" value="Unassembled WGS sequence"/>
</dbReference>
<dbReference type="InterPro" id="IPR008397">
    <property type="entry name" value="Alginate_lyase_dom"/>
</dbReference>
<comment type="caution">
    <text evidence="4">The sequence shown here is derived from an EMBL/GenBank/DDBJ whole genome shotgun (WGS) entry which is preliminary data.</text>
</comment>
<keyword evidence="1" id="KW-0732">Signal</keyword>
<sequence>MIAQKVLFLVSFATILTIITLCALLPSSYVEIYEYPLDYFEPISLDHKSLIGSKGSSKSTIDPDVPISIVNKEPEPTNEDSRMEMVADANGNPKKYLNGHYYTEYLKILREQHNEMLYDLVHKADLAVANTSVYSVTLKPQLAPSNDPHDYLSLARYFWPNPDTKDGMPYIRKDGYSNPEILTVEDYTLLRKLMIEVQHLGFGYFFTKNDTYVKKVIHRLNEWFVDPKTKMNPNLNYGSLIKGSKLGRRTGVLDFHPIYQITQSIPLMRSSEFWDHNIESQFKQWLTEYYDWLKKSEHGRIERNSKNNHGTFYDVQAIHILEYIGQVKEAKDFAQKALKNRVNTGILADGQQPHETDRPTSWFYSTFNLHALFLLAERATHLGFDGWNYRGKNNQSIKTAVDYLLPFALNGGEGWKFINIDGFKMNNYVRILELSWIVWGDDKYLDAIEILRPKSKAEQASDNVEAWEENALCVWSLLNDRTLWPCLL</sequence>
<evidence type="ECO:0000313" key="4">
    <source>
        <dbReference type="EMBL" id="CAG8795719.1"/>
    </source>
</evidence>
<evidence type="ECO:0000256" key="1">
    <source>
        <dbReference type="ARBA" id="ARBA00022729"/>
    </source>
</evidence>
<feature type="domain" description="Alginate lyase" evidence="3">
    <location>
        <begin position="135"/>
        <end position="410"/>
    </location>
</feature>
<protein>
    <submittedName>
        <fullName evidence="4">11526_t:CDS:1</fullName>
    </submittedName>
</protein>
<keyword evidence="5" id="KW-1185">Reference proteome</keyword>
<evidence type="ECO:0000259" key="3">
    <source>
        <dbReference type="Pfam" id="PF05426"/>
    </source>
</evidence>
<dbReference type="Pfam" id="PF05426">
    <property type="entry name" value="Alginate_lyase"/>
    <property type="match status" value="1"/>
</dbReference>
<dbReference type="Gene3D" id="1.50.10.100">
    <property type="entry name" value="Chondroitin AC/alginate lyase"/>
    <property type="match status" value="1"/>
</dbReference>
<organism evidence="4 5">
    <name type="scientific">Gigaspora margarita</name>
    <dbReference type="NCBI Taxonomy" id="4874"/>
    <lineage>
        <taxon>Eukaryota</taxon>
        <taxon>Fungi</taxon>
        <taxon>Fungi incertae sedis</taxon>
        <taxon>Mucoromycota</taxon>
        <taxon>Glomeromycotina</taxon>
        <taxon>Glomeromycetes</taxon>
        <taxon>Diversisporales</taxon>
        <taxon>Gigasporaceae</taxon>
        <taxon>Gigaspora</taxon>
    </lineage>
</organism>
<dbReference type="EMBL" id="CAJVQB010020913">
    <property type="protein sequence ID" value="CAG8795719.1"/>
    <property type="molecule type" value="Genomic_DNA"/>
</dbReference>
<reference evidence="4 5" key="1">
    <citation type="submission" date="2021-06" db="EMBL/GenBank/DDBJ databases">
        <authorList>
            <person name="Kallberg Y."/>
            <person name="Tangrot J."/>
            <person name="Rosling A."/>
        </authorList>
    </citation>
    <scope>NUCLEOTIDE SEQUENCE [LARGE SCALE GENOMIC DNA]</scope>
    <source>
        <strain evidence="4 5">120-4 pot B 10/14</strain>
    </source>
</reference>
<evidence type="ECO:0000313" key="5">
    <source>
        <dbReference type="Proteomes" id="UP000789901"/>
    </source>
</evidence>
<evidence type="ECO:0000256" key="2">
    <source>
        <dbReference type="ARBA" id="ARBA00023239"/>
    </source>
</evidence>
<keyword evidence="2" id="KW-0456">Lyase</keyword>
<gene>
    <name evidence="4" type="ORF">GMARGA_LOCUS22042</name>
</gene>
<dbReference type="InterPro" id="IPR008929">
    <property type="entry name" value="Chondroitin_lyas"/>
</dbReference>
<dbReference type="SUPFAM" id="SSF48230">
    <property type="entry name" value="Chondroitin AC/alginate lyase"/>
    <property type="match status" value="1"/>
</dbReference>
<name>A0ABN7VRR9_GIGMA</name>
<proteinExistence type="predicted"/>